<reference evidence="1" key="1">
    <citation type="submission" date="2020-08" db="EMBL/GenBank/DDBJ databases">
        <title>Genomic Encyclopedia of Type Strains, Phase IV (KMG-V): Genome sequencing to study the core and pangenomes of soil and plant-associated prokaryotes.</title>
        <authorList>
            <person name="Whitman W."/>
        </authorList>
    </citation>
    <scope>NUCLEOTIDE SEQUENCE [LARGE SCALE GENOMIC DNA]</scope>
    <source>
        <strain evidence="1">M8UP27</strain>
    </source>
</reference>
<comment type="caution">
    <text evidence="1">The sequence shown here is derived from an EMBL/GenBank/DDBJ whole genome shotgun (WGS) entry which is preliminary data.</text>
</comment>
<sequence>MRVAVWWVTLICLLGAGGLRAQSSSEAKRIVETMLTHENDPAEHRNRYMYVSEERSDRTGGHLWRERVVETSAGKVRMLLAVDGSPLSAERAAAERERLAQIVAHPEEFRQREQAMTNDEQHAEQMLALLRKAFLFDDPHEAGNDLQIAFRPDPAYKTQSLEERVLHAMTGTILVDRRMMQLHRIDGTMPTDVSVGFGLLGTVHAGSNFNTTHEMEPGGDWKDAVANTAIEGKALLFKEIGRNEHLVHSEFRLMPADISVAQAVEMLER</sequence>
<name>A0A7W8II01_9BACT</name>
<evidence type="ECO:0000313" key="2">
    <source>
        <dbReference type="Proteomes" id="UP000568106"/>
    </source>
</evidence>
<protein>
    <submittedName>
        <fullName evidence="1">Uncharacterized protein</fullName>
    </submittedName>
</protein>
<keyword evidence="2" id="KW-1185">Reference proteome</keyword>
<gene>
    <name evidence="1" type="ORF">HDF09_002179</name>
</gene>
<evidence type="ECO:0000313" key="1">
    <source>
        <dbReference type="EMBL" id="MBB5317510.1"/>
    </source>
</evidence>
<organism evidence="1 2">
    <name type="scientific">Tunturiibacter empetritectus</name>
    <dbReference type="NCBI Taxonomy" id="3069691"/>
    <lineage>
        <taxon>Bacteria</taxon>
        <taxon>Pseudomonadati</taxon>
        <taxon>Acidobacteriota</taxon>
        <taxon>Terriglobia</taxon>
        <taxon>Terriglobales</taxon>
        <taxon>Acidobacteriaceae</taxon>
        <taxon>Tunturiibacter</taxon>
    </lineage>
</organism>
<dbReference type="EMBL" id="JACHDY010000002">
    <property type="protein sequence ID" value="MBB5317510.1"/>
    <property type="molecule type" value="Genomic_DNA"/>
</dbReference>
<proteinExistence type="predicted"/>
<accession>A0A7W8II01</accession>
<dbReference type="Proteomes" id="UP000568106">
    <property type="component" value="Unassembled WGS sequence"/>
</dbReference>
<dbReference type="AlphaFoldDB" id="A0A7W8II01"/>